<dbReference type="PANTHER" id="PTHR35528:SF3">
    <property type="entry name" value="BLL1675 PROTEIN"/>
    <property type="match status" value="1"/>
</dbReference>
<comment type="function">
    <text evidence="1">Involved in the transposition of the insertion sequence.</text>
</comment>
<feature type="domain" description="DDE" evidence="5">
    <location>
        <begin position="72"/>
        <end position="205"/>
    </location>
</feature>
<evidence type="ECO:0000256" key="3">
    <source>
        <dbReference type="ARBA" id="ARBA00023125"/>
    </source>
</evidence>
<sequence length="228" mass="27152">MTDHFKGRQFNQSVITFAVGYYLRYNISYRDLVEMMRDRGIFVHHTTLMRWVQHYSPIMRALWRKRHRRTSKSWRMDETYIKIKGQWNYLYRAIDSHGLTLDFELRKHRDYQSAYHFLKRLLTTYGRPDCLVTDQYAGTLKAIKQVIKDGLLVKANHQCSKYRNNLIEQDHRLIKHVLVKSSGFQSLRTALKTLSGIEVMHQLHKVSQREPSLFGFSSSQSLVELLVQ</sequence>
<dbReference type="InterPro" id="IPR047930">
    <property type="entry name" value="Transpos_IS6"/>
</dbReference>
<dbReference type="OrthoDB" id="1376408at2"/>
<dbReference type="NCBIfam" id="NF033587">
    <property type="entry name" value="transpos_IS6"/>
    <property type="match status" value="1"/>
</dbReference>
<dbReference type="InterPro" id="IPR052183">
    <property type="entry name" value="IS_Transposase"/>
</dbReference>
<dbReference type="InterPro" id="IPR012337">
    <property type="entry name" value="RNaseH-like_sf"/>
</dbReference>
<evidence type="ECO:0000313" key="7">
    <source>
        <dbReference type="Proteomes" id="UP000449209"/>
    </source>
</evidence>
<dbReference type="GO" id="GO:0032196">
    <property type="term" value="P:transposition"/>
    <property type="evidence" value="ECO:0007669"/>
    <property type="project" value="UniProtKB-KW"/>
</dbReference>
<keyword evidence="4" id="KW-0233">DNA recombination</keyword>
<dbReference type="SUPFAM" id="SSF53098">
    <property type="entry name" value="Ribonuclease H-like"/>
    <property type="match status" value="1"/>
</dbReference>
<evidence type="ECO:0000256" key="4">
    <source>
        <dbReference type="ARBA" id="ARBA00023172"/>
    </source>
</evidence>
<dbReference type="RefSeq" id="WP_161002995.1">
    <property type="nucleotide sequence ID" value="NZ_WEZQ01000004.1"/>
</dbReference>
<dbReference type="PANTHER" id="PTHR35528">
    <property type="entry name" value="BLL1675 PROTEIN"/>
    <property type="match status" value="1"/>
</dbReference>
<dbReference type="InterPro" id="IPR036397">
    <property type="entry name" value="RNaseH_sf"/>
</dbReference>
<dbReference type="GO" id="GO:0006310">
    <property type="term" value="P:DNA recombination"/>
    <property type="evidence" value="ECO:0007669"/>
    <property type="project" value="UniProtKB-KW"/>
</dbReference>
<evidence type="ECO:0000259" key="5">
    <source>
        <dbReference type="Pfam" id="PF13610"/>
    </source>
</evidence>
<dbReference type="Pfam" id="PF13610">
    <property type="entry name" value="DDE_Tnp_IS240"/>
    <property type="match status" value="1"/>
</dbReference>
<dbReference type="EMBL" id="WEZQ01000004">
    <property type="protein sequence ID" value="MYV16432.1"/>
    <property type="molecule type" value="Genomic_DNA"/>
</dbReference>
<evidence type="ECO:0000256" key="1">
    <source>
        <dbReference type="ARBA" id="ARBA00002286"/>
    </source>
</evidence>
<name>A0A6N9HZY6_9LACO</name>
<gene>
    <name evidence="6" type="ORF">GB993_02760</name>
</gene>
<comment type="caution">
    <text evidence="6">The sequence shown here is derived from an EMBL/GenBank/DDBJ whole genome shotgun (WGS) entry which is preliminary data.</text>
</comment>
<dbReference type="AlphaFoldDB" id="A0A6N9HZY6"/>
<protein>
    <submittedName>
        <fullName evidence="6">IS6 family transposase</fullName>
    </submittedName>
</protein>
<reference evidence="6 7" key="1">
    <citation type="journal article" date="2019" name="Appl. Environ. Microbiol.">
        <title>Genetic determinants of hydroxycinnamic acid metabolism in heterofermentative lactobacilli.</title>
        <authorList>
            <person name="Gaur G."/>
            <person name="Oh J.H."/>
            <person name="Filannino P."/>
            <person name="Gobbetti M."/>
            <person name="van Pijkeren J.P."/>
            <person name="Ganzle M.G."/>
        </authorList>
    </citation>
    <scope>NUCLEOTIDE SEQUENCE [LARGE SCALE GENOMIC DNA]</scope>
    <source>
        <strain evidence="6 7">C5</strain>
    </source>
</reference>
<proteinExistence type="predicted"/>
<accession>A0A6N9HZY6</accession>
<evidence type="ECO:0000256" key="2">
    <source>
        <dbReference type="ARBA" id="ARBA00022578"/>
    </source>
</evidence>
<dbReference type="InterPro" id="IPR032874">
    <property type="entry name" value="DDE_dom"/>
</dbReference>
<dbReference type="GO" id="GO:0003677">
    <property type="term" value="F:DNA binding"/>
    <property type="evidence" value="ECO:0007669"/>
    <property type="project" value="UniProtKB-KW"/>
</dbReference>
<dbReference type="Proteomes" id="UP000449209">
    <property type="component" value="Unassembled WGS sequence"/>
</dbReference>
<keyword evidence="2" id="KW-0815">Transposition</keyword>
<dbReference type="Gene3D" id="3.30.420.10">
    <property type="entry name" value="Ribonuclease H-like superfamily/Ribonuclease H"/>
    <property type="match status" value="1"/>
</dbReference>
<organism evidence="6 7">
    <name type="scientific">Furfurilactobacillus milii</name>
    <dbReference type="NCBI Taxonomy" id="2888272"/>
    <lineage>
        <taxon>Bacteria</taxon>
        <taxon>Bacillati</taxon>
        <taxon>Bacillota</taxon>
        <taxon>Bacilli</taxon>
        <taxon>Lactobacillales</taxon>
        <taxon>Lactobacillaceae</taxon>
        <taxon>Furfurilactobacillus</taxon>
    </lineage>
</organism>
<evidence type="ECO:0000313" key="6">
    <source>
        <dbReference type="EMBL" id="MYV16432.1"/>
    </source>
</evidence>
<keyword evidence="3" id="KW-0238">DNA-binding</keyword>